<reference evidence="3 4" key="1">
    <citation type="submission" date="2015-12" db="EMBL/GenBank/DDBJ databases">
        <title>Genome sequence of Thalassospira lucentensis MCCC 1A02072.</title>
        <authorList>
            <person name="Lu L."/>
            <person name="Lai Q."/>
            <person name="Shao Z."/>
            <person name="Qian P."/>
        </authorList>
    </citation>
    <scope>NUCLEOTIDE SEQUENCE [LARGE SCALE GENOMIC DNA]</scope>
    <source>
        <strain evidence="3 4">MCCC 1A02072</strain>
    </source>
</reference>
<dbReference type="AlphaFoldDB" id="A0A154L011"/>
<gene>
    <name evidence="3" type="ORF">AUP42_08010</name>
</gene>
<name>A0A154L011_9PROT</name>
<dbReference type="PROSITE" id="PS51208">
    <property type="entry name" value="AUTOTRANSPORTER"/>
    <property type="match status" value="1"/>
</dbReference>
<feature type="domain" description="Autotransporter" evidence="2">
    <location>
        <begin position="102"/>
        <end position="352"/>
    </location>
</feature>
<feature type="chain" id="PRO_5007596797" description="Autotransporter domain-containing protein" evidence="1">
    <location>
        <begin position="24"/>
        <end position="352"/>
    </location>
</feature>
<dbReference type="InterPro" id="IPR005546">
    <property type="entry name" value="Autotransporte_beta"/>
</dbReference>
<dbReference type="EMBL" id="LPVY01000025">
    <property type="protein sequence ID" value="KZB60489.1"/>
    <property type="molecule type" value="Genomic_DNA"/>
</dbReference>
<keyword evidence="1" id="KW-0732">Signal</keyword>
<protein>
    <recommendedName>
        <fullName evidence="2">Autotransporter domain-containing protein</fullName>
    </recommendedName>
</protein>
<evidence type="ECO:0000256" key="1">
    <source>
        <dbReference type="SAM" id="SignalP"/>
    </source>
</evidence>
<organism evidence="3 4">
    <name type="scientific">Thalassospira lucentensis</name>
    <dbReference type="NCBI Taxonomy" id="168935"/>
    <lineage>
        <taxon>Bacteria</taxon>
        <taxon>Pseudomonadati</taxon>
        <taxon>Pseudomonadota</taxon>
        <taxon>Alphaproteobacteria</taxon>
        <taxon>Rhodospirillales</taxon>
        <taxon>Thalassospiraceae</taxon>
        <taxon>Thalassospira</taxon>
    </lineage>
</organism>
<sequence length="352" mass="37228">MLSKLSCAVVGVVFAIGAFNASAETYTTGENAAGATVVAPTIGRTVTASNVSNISNHLDALVGNIGGSFGGGAISSGLDSGQNKQDIALFDSKKQSGLAAGGEERTFSLWANANYTYVDNDKAGTQFDGDVKTINIGGDKKFTDNVLVGVSLGYSKTDIDTTYNSGKYEEDAYTLAGYGLYKFNENLNLSGMVGNTWSSIDQHRQNGATTSDPDAETQFAAATLTGSKKYDKLGLSAHVGYMWANRDTDGYTESDTNVVNATSAKTDQGRVGGLVSYDLQASSAMFSPFFSVDYLHDFSDEINDDSDAFDTGLGLKVSSNDGMLEGFFQVKTQLGREDYSQTSGSAMLRVNF</sequence>
<dbReference type="SUPFAM" id="SSF103515">
    <property type="entry name" value="Autotransporter"/>
    <property type="match status" value="1"/>
</dbReference>
<dbReference type="Gene3D" id="2.40.128.130">
    <property type="entry name" value="Autotransporter beta-domain"/>
    <property type="match status" value="1"/>
</dbReference>
<proteinExistence type="predicted"/>
<dbReference type="SMART" id="SM00869">
    <property type="entry name" value="Autotransporter"/>
    <property type="match status" value="1"/>
</dbReference>
<evidence type="ECO:0000313" key="4">
    <source>
        <dbReference type="Proteomes" id="UP000076335"/>
    </source>
</evidence>
<accession>A0A154L011</accession>
<dbReference type="Proteomes" id="UP000076335">
    <property type="component" value="Unassembled WGS sequence"/>
</dbReference>
<dbReference type="RefSeq" id="WP_062953487.1">
    <property type="nucleotide sequence ID" value="NZ_LPVY01000025.1"/>
</dbReference>
<evidence type="ECO:0000313" key="3">
    <source>
        <dbReference type="EMBL" id="KZB60489.1"/>
    </source>
</evidence>
<evidence type="ECO:0000259" key="2">
    <source>
        <dbReference type="PROSITE" id="PS51208"/>
    </source>
</evidence>
<comment type="caution">
    <text evidence="3">The sequence shown here is derived from an EMBL/GenBank/DDBJ whole genome shotgun (WGS) entry which is preliminary data.</text>
</comment>
<feature type="signal peptide" evidence="1">
    <location>
        <begin position="1"/>
        <end position="23"/>
    </location>
</feature>
<dbReference type="Pfam" id="PF03797">
    <property type="entry name" value="Autotransporter"/>
    <property type="match status" value="1"/>
</dbReference>
<dbReference type="InterPro" id="IPR036709">
    <property type="entry name" value="Autotransporte_beta_dom_sf"/>
</dbReference>